<keyword evidence="4" id="KW-1185">Reference proteome</keyword>
<dbReference type="AlphaFoldDB" id="A0A7S8MYH6"/>
<dbReference type="RefSeq" id="WP_195693526.1">
    <property type="nucleotide sequence ID" value="NZ_CP064760.1"/>
</dbReference>
<keyword evidence="2" id="KW-0472">Membrane</keyword>
<sequence length="84" mass="9091">MRRYGAKGITQQFCAIDQLYGELELTSKRHGFTIVELLIVIVVIAILAAIISVARRPNGGLRASDTHQLQSSGKTRALGCAPPE</sequence>
<evidence type="ECO:0000313" key="4">
    <source>
        <dbReference type="Proteomes" id="UP000594480"/>
    </source>
</evidence>
<accession>A0A7S8MYH6</accession>
<dbReference type="Proteomes" id="UP000594480">
    <property type="component" value="Chromosome"/>
</dbReference>
<organism evidence="3 4">
    <name type="scientific">Microbacterium schleiferi</name>
    <dbReference type="NCBI Taxonomy" id="69362"/>
    <lineage>
        <taxon>Bacteria</taxon>
        <taxon>Bacillati</taxon>
        <taxon>Actinomycetota</taxon>
        <taxon>Actinomycetes</taxon>
        <taxon>Micrococcales</taxon>
        <taxon>Microbacteriaceae</taxon>
        <taxon>Microbacterium</taxon>
    </lineage>
</organism>
<evidence type="ECO:0000256" key="1">
    <source>
        <dbReference type="SAM" id="MobiDB-lite"/>
    </source>
</evidence>
<name>A0A7S8MYH6_9MICO</name>
<keyword evidence="2" id="KW-0812">Transmembrane</keyword>
<feature type="region of interest" description="Disordered" evidence="1">
    <location>
        <begin position="58"/>
        <end position="84"/>
    </location>
</feature>
<protein>
    <submittedName>
        <fullName evidence="3">Prepilin-type N-terminal cleavage/methylation domain-containing protein</fullName>
    </submittedName>
</protein>
<feature type="transmembrane region" description="Helical" evidence="2">
    <location>
        <begin position="32"/>
        <end position="54"/>
    </location>
</feature>
<dbReference type="SUPFAM" id="SSF54523">
    <property type="entry name" value="Pili subunits"/>
    <property type="match status" value="1"/>
</dbReference>
<dbReference type="Pfam" id="PF07963">
    <property type="entry name" value="N_methyl"/>
    <property type="match status" value="1"/>
</dbReference>
<dbReference type="KEGG" id="msf:IT882_05700"/>
<reference evidence="3 4" key="1">
    <citation type="submission" date="2020-11" db="EMBL/GenBank/DDBJ databases">
        <title>Amino acid is mineralized and recycled by bacteria in oceanic microbiome.</title>
        <authorList>
            <person name="Zheng L.Y."/>
        </authorList>
    </citation>
    <scope>NUCLEOTIDE SEQUENCE [LARGE SCALE GENOMIC DNA]</scope>
    <source>
        <strain evidence="3 4">A32-1</strain>
    </source>
</reference>
<dbReference type="NCBIfam" id="TIGR02532">
    <property type="entry name" value="IV_pilin_GFxxxE"/>
    <property type="match status" value="1"/>
</dbReference>
<evidence type="ECO:0000256" key="2">
    <source>
        <dbReference type="SAM" id="Phobius"/>
    </source>
</evidence>
<dbReference type="EMBL" id="CP064760">
    <property type="protein sequence ID" value="QPE05510.1"/>
    <property type="molecule type" value="Genomic_DNA"/>
</dbReference>
<proteinExistence type="predicted"/>
<dbReference type="InterPro" id="IPR045584">
    <property type="entry name" value="Pilin-like"/>
</dbReference>
<keyword evidence="2" id="KW-1133">Transmembrane helix</keyword>
<gene>
    <name evidence="3" type="ORF">IT882_05700</name>
</gene>
<evidence type="ECO:0000313" key="3">
    <source>
        <dbReference type="EMBL" id="QPE05510.1"/>
    </source>
</evidence>
<dbReference type="InterPro" id="IPR012902">
    <property type="entry name" value="N_methyl_site"/>
</dbReference>